<dbReference type="Pfam" id="PF13450">
    <property type="entry name" value="NAD_binding_8"/>
    <property type="match status" value="1"/>
</dbReference>
<keyword evidence="3" id="KW-0285">Flavoprotein</keyword>
<dbReference type="RefSeq" id="XP_025363611.1">
    <property type="nucleotide sequence ID" value="XM_025507684.1"/>
</dbReference>
<evidence type="ECO:0000256" key="9">
    <source>
        <dbReference type="SAM" id="SignalP"/>
    </source>
</evidence>
<keyword evidence="6" id="KW-0560">Oxidoreductase</keyword>
<evidence type="ECO:0000313" key="11">
    <source>
        <dbReference type="EMBL" id="PWN28999.1"/>
    </source>
</evidence>
<name>A0A316UUP2_9BASI</name>
<evidence type="ECO:0000256" key="7">
    <source>
        <dbReference type="ARBA" id="ARBA00023180"/>
    </source>
</evidence>
<reference evidence="11 12" key="1">
    <citation type="journal article" date="2018" name="Mol. Biol. Evol.">
        <title>Broad Genomic Sampling Reveals a Smut Pathogenic Ancestry of the Fungal Clade Ustilaginomycotina.</title>
        <authorList>
            <person name="Kijpornyongpan T."/>
            <person name="Mondo S.J."/>
            <person name="Barry K."/>
            <person name="Sandor L."/>
            <person name="Lee J."/>
            <person name="Lipzen A."/>
            <person name="Pangilinan J."/>
            <person name="LaButti K."/>
            <person name="Hainaut M."/>
            <person name="Henrissat B."/>
            <person name="Grigoriev I.V."/>
            <person name="Spatafora J.W."/>
            <person name="Aime M.C."/>
        </authorList>
    </citation>
    <scope>NUCLEOTIDE SEQUENCE [LARGE SCALE GENOMIC DNA]</scope>
    <source>
        <strain evidence="11 12">MCA 5214</strain>
    </source>
</reference>
<keyword evidence="12" id="KW-1185">Reference proteome</keyword>
<accession>A0A316UUP2</accession>
<feature type="domain" description="Prenylcysteine lyase" evidence="10">
    <location>
        <begin position="444"/>
        <end position="568"/>
    </location>
</feature>
<comment type="cofactor">
    <cofactor evidence="1">
        <name>FAD</name>
        <dbReference type="ChEBI" id="CHEBI:57692"/>
    </cofactor>
</comment>
<evidence type="ECO:0000256" key="5">
    <source>
        <dbReference type="ARBA" id="ARBA00022827"/>
    </source>
</evidence>
<dbReference type="InterPro" id="IPR010795">
    <property type="entry name" value="Prenylcys_lyase"/>
</dbReference>
<keyword evidence="4 9" id="KW-0732">Signal</keyword>
<feature type="region of interest" description="Disordered" evidence="8">
    <location>
        <begin position="406"/>
        <end position="433"/>
    </location>
</feature>
<evidence type="ECO:0000256" key="2">
    <source>
        <dbReference type="ARBA" id="ARBA00009967"/>
    </source>
</evidence>
<keyword evidence="7" id="KW-0325">Glycoprotein</keyword>
<dbReference type="PANTHER" id="PTHR15944">
    <property type="entry name" value="FARNESYLCYSTEINE LYASE"/>
    <property type="match status" value="1"/>
</dbReference>
<dbReference type="GO" id="GO:0030328">
    <property type="term" value="P:prenylcysteine catabolic process"/>
    <property type="evidence" value="ECO:0007669"/>
    <property type="project" value="InterPro"/>
</dbReference>
<dbReference type="AlphaFoldDB" id="A0A316UUP2"/>
<comment type="similarity">
    <text evidence="2">Belongs to the prenylcysteine oxidase family.</text>
</comment>
<organism evidence="11 12">
    <name type="scientific">Jaminaea rosea</name>
    <dbReference type="NCBI Taxonomy" id="1569628"/>
    <lineage>
        <taxon>Eukaryota</taxon>
        <taxon>Fungi</taxon>
        <taxon>Dikarya</taxon>
        <taxon>Basidiomycota</taxon>
        <taxon>Ustilaginomycotina</taxon>
        <taxon>Exobasidiomycetes</taxon>
        <taxon>Microstromatales</taxon>
        <taxon>Microstromatales incertae sedis</taxon>
        <taxon>Jaminaea</taxon>
    </lineage>
</organism>
<dbReference type="GO" id="GO:0001735">
    <property type="term" value="F:prenylcysteine oxidase activity"/>
    <property type="evidence" value="ECO:0007669"/>
    <property type="project" value="InterPro"/>
</dbReference>
<dbReference type="Pfam" id="PF07156">
    <property type="entry name" value="Prenylcys_lyase"/>
    <property type="match status" value="2"/>
</dbReference>
<proteinExistence type="inferred from homology"/>
<gene>
    <name evidence="11" type="ORF">BDZ90DRAFT_250276</name>
</gene>
<dbReference type="GO" id="GO:0030327">
    <property type="term" value="P:prenylated protein catabolic process"/>
    <property type="evidence" value="ECO:0007669"/>
    <property type="project" value="TreeGrafter"/>
</dbReference>
<dbReference type="InterPro" id="IPR017046">
    <property type="entry name" value="Prenylcysteine_Oxase1"/>
</dbReference>
<dbReference type="STRING" id="1569628.A0A316UUP2"/>
<feature type="signal peptide" evidence="9">
    <location>
        <begin position="1"/>
        <end position="23"/>
    </location>
</feature>
<evidence type="ECO:0000256" key="6">
    <source>
        <dbReference type="ARBA" id="ARBA00023002"/>
    </source>
</evidence>
<dbReference type="SUPFAM" id="SSF51905">
    <property type="entry name" value="FAD/NAD(P)-binding domain"/>
    <property type="match status" value="1"/>
</dbReference>
<dbReference type="EMBL" id="KZ819664">
    <property type="protein sequence ID" value="PWN28999.1"/>
    <property type="molecule type" value="Genomic_DNA"/>
</dbReference>
<dbReference type="PANTHER" id="PTHR15944:SF0">
    <property type="entry name" value="PRENYLCYSTEINE LYASE DOMAIN-CONTAINING PROTEIN"/>
    <property type="match status" value="1"/>
</dbReference>
<dbReference type="GeneID" id="37029507"/>
<dbReference type="Proteomes" id="UP000245884">
    <property type="component" value="Unassembled WGS sequence"/>
</dbReference>
<feature type="chain" id="PRO_5016358830" description="Prenylcysteine lyase domain-containing protein" evidence="9">
    <location>
        <begin position="24"/>
        <end position="599"/>
    </location>
</feature>
<evidence type="ECO:0000259" key="10">
    <source>
        <dbReference type="Pfam" id="PF07156"/>
    </source>
</evidence>
<evidence type="ECO:0000256" key="1">
    <source>
        <dbReference type="ARBA" id="ARBA00001974"/>
    </source>
</evidence>
<dbReference type="InterPro" id="IPR036188">
    <property type="entry name" value="FAD/NAD-bd_sf"/>
</dbReference>
<evidence type="ECO:0000256" key="4">
    <source>
        <dbReference type="ARBA" id="ARBA00022729"/>
    </source>
</evidence>
<evidence type="ECO:0000256" key="8">
    <source>
        <dbReference type="SAM" id="MobiDB-lite"/>
    </source>
</evidence>
<evidence type="ECO:0000256" key="3">
    <source>
        <dbReference type="ARBA" id="ARBA00022630"/>
    </source>
</evidence>
<dbReference type="PIRSF" id="PIRSF036292">
    <property type="entry name" value="Prenylcysteine_oxidase"/>
    <property type="match status" value="1"/>
</dbReference>
<feature type="compositionally biased region" description="Basic and acidic residues" evidence="8">
    <location>
        <begin position="406"/>
        <end position="416"/>
    </location>
</feature>
<keyword evidence="5" id="KW-0274">FAD</keyword>
<sequence length="599" mass="65944">MRLHVTLTVVLACHLLSCLPVAGKQLPFAAQTSTSPTSHSIKVAIIGGGASGSSAAYWLSKAQEKLDFLGRSSEGVDIHVYERDSVGGRARVIYPYDDPQRYESVELGASIFADVNRNMVRFAKDFDLPTDAKLDEDGSITAIWDGQQFVIEDLSDGWWSSTKLFWRYGYSPVTTRSVVNDLKKAFMQLYSPRWMHERKAASNETQSGFPWSTIGALSRSLKLDEAAASDAHSWFYGKGVSQLFVEEIIEAATRVNYGQNTDSIHGLGGGVSLAASGAAGIRGGNYRLFQELLVRSNARLHLAEHGEVTGVVRFANFAEADAPKWWVGTAAGTGGLYDAVLVATPWHNAGITLMNTEAVIPVDKYVHLHVTLLATNASHPKAKYFGRTEGSDVPTSILTTYEAVRRAGQKRERDGDGGDGEEDEPVSPSRSWRSLLSRNVRQAAAMKSPTLDFNSLSYLAKLPPRRPSSSQEHLVKIFSPSRLSDEQLDELFGLERIGWTYRQEWDAYPELRPRRSDGEDGGDFAAVEPDEGLFYLNAMEPLVSTMETSTVSSRNAVALLLSKWYGQEFVVGSRCSWREEADDDDDAKEGWDGWGCQAA</sequence>
<dbReference type="OrthoDB" id="437369at2759"/>
<feature type="domain" description="Prenylcysteine lyase" evidence="10">
    <location>
        <begin position="153"/>
        <end position="401"/>
    </location>
</feature>
<dbReference type="Gene3D" id="3.50.50.60">
    <property type="entry name" value="FAD/NAD(P)-binding domain"/>
    <property type="match status" value="1"/>
</dbReference>
<evidence type="ECO:0000313" key="12">
    <source>
        <dbReference type="Proteomes" id="UP000245884"/>
    </source>
</evidence>
<protein>
    <recommendedName>
        <fullName evidence="10">Prenylcysteine lyase domain-containing protein</fullName>
    </recommendedName>
</protein>